<feature type="compositionally biased region" description="Basic and acidic residues" evidence="1">
    <location>
        <begin position="22"/>
        <end position="34"/>
    </location>
</feature>
<protein>
    <submittedName>
        <fullName evidence="2">Uncharacterized protein</fullName>
    </submittedName>
</protein>
<sequence length="95" mass="10240">MASGNSLHQFNLSVQGGTQGGSHKEARIGTHKDRAFHAAVNHGPAPPLEAPIVARGEGQHEVPTFTIPRTTPRPPQMEKKDLAITFLSHFAFFGC</sequence>
<gene>
    <name evidence="2" type="ORF">TNCV_4403321</name>
</gene>
<name>A0A8X6S6Q4_TRICX</name>
<feature type="region of interest" description="Disordered" evidence="1">
    <location>
        <begin position="1"/>
        <end position="34"/>
    </location>
</feature>
<feature type="compositionally biased region" description="Polar residues" evidence="1">
    <location>
        <begin position="1"/>
        <end position="16"/>
    </location>
</feature>
<dbReference type="Proteomes" id="UP000887159">
    <property type="component" value="Unassembled WGS sequence"/>
</dbReference>
<comment type="caution">
    <text evidence="2">The sequence shown here is derived from an EMBL/GenBank/DDBJ whole genome shotgun (WGS) entry which is preliminary data.</text>
</comment>
<dbReference type="AlphaFoldDB" id="A0A8X6S6Q4"/>
<keyword evidence="3" id="KW-1185">Reference proteome</keyword>
<dbReference type="EMBL" id="BMAU01021255">
    <property type="protein sequence ID" value="GFY05665.1"/>
    <property type="molecule type" value="Genomic_DNA"/>
</dbReference>
<evidence type="ECO:0000256" key="1">
    <source>
        <dbReference type="SAM" id="MobiDB-lite"/>
    </source>
</evidence>
<evidence type="ECO:0000313" key="2">
    <source>
        <dbReference type="EMBL" id="GFY05665.1"/>
    </source>
</evidence>
<reference evidence="2" key="1">
    <citation type="submission" date="2020-08" db="EMBL/GenBank/DDBJ databases">
        <title>Multicomponent nature underlies the extraordinary mechanical properties of spider dragline silk.</title>
        <authorList>
            <person name="Kono N."/>
            <person name="Nakamura H."/>
            <person name="Mori M."/>
            <person name="Yoshida Y."/>
            <person name="Ohtoshi R."/>
            <person name="Malay A.D."/>
            <person name="Moran D.A.P."/>
            <person name="Tomita M."/>
            <person name="Numata K."/>
            <person name="Arakawa K."/>
        </authorList>
    </citation>
    <scope>NUCLEOTIDE SEQUENCE</scope>
</reference>
<accession>A0A8X6S6Q4</accession>
<proteinExistence type="predicted"/>
<evidence type="ECO:0000313" key="3">
    <source>
        <dbReference type="Proteomes" id="UP000887159"/>
    </source>
</evidence>
<organism evidence="2 3">
    <name type="scientific">Trichonephila clavipes</name>
    <name type="common">Golden silk orbweaver</name>
    <name type="synonym">Nephila clavipes</name>
    <dbReference type="NCBI Taxonomy" id="2585209"/>
    <lineage>
        <taxon>Eukaryota</taxon>
        <taxon>Metazoa</taxon>
        <taxon>Ecdysozoa</taxon>
        <taxon>Arthropoda</taxon>
        <taxon>Chelicerata</taxon>
        <taxon>Arachnida</taxon>
        <taxon>Araneae</taxon>
        <taxon>Araneomorphae</taxon>
        <taxon>Entelegynae</taxon>
        <taxon>Araneoidea</taxon>
        <taxon>Nephilidae</taxon>
        <taxon>Trichonephila</taxon>
    </lineage>
</organism>